<accession>A0ABY8QJL1</accession>
<gene>
    <name evidence="1" type="ORF">QF118_01380</name>
</gene>
<evidence type="ECO:0000313" key="1">
    <source>
        <dbReference type="EMBL" id="WGW04216.1"/>
    </source>
</evidence>
<keyword evidence="2" id="KW-1185">Reference proteome</keyword>
<reference evidence="1 2" key="1">
    <citation type="submission" date="2023-05" db="EMBL/GenBank/DDBJ databases">
        <title>YMD87, complete Genome.</title>
        <authorList>
            <person name="Zhang J."/>
            <person name="Xu X."/>
        </authorList>
    </citation>
    <scope>NUCLEOTIDE SEQUENCE [LARGE SCALE GENOMIC DNA]</scope>
    <source>
        <strain evidence="1 2">YMD87</strain>
    </source>
</reference>
<sequence>MNVTIRYITEIPSQAVALPGAGTGFNGGRKSTLEAQIDLSVNGPGSLTVLTRSWGTTREYARKDLLDVAGKPTWYKSLRPGATALNTATLQLSNDNLFAAFVDVPDASHGVRLYVAGGNPLVVPSPEIDGEFIVSFRNHGGTWQYRVVGSHDGFPSHRIAVGANTVLDHDCVAQDQTPLSLLPPSEFAVSTGWLGL</sequence>
<evidence type="ECO:0000313" key="2">
    <source>
        <dbReference type="Proteomes" id="UP001241605"/>
    </source>
</evidence>
<name>A0ABY8QJL1_9RHOB</name>
<dbReference type="EMBL" id="CP124616">
    <property type="protein sequence ID" value="WGW04216.1"/>
    <property type="molecule type" value="Genomic_DNA"/>
</dbReference>
<organism evidence="1 2">
    <name type="scientific">Tropicibacter oceani</name>
    <dbReference type="NCBI Taxonomy" id="3058420"/>
    <lineage>
        <taxon>Bacteria</taxon>
        <taxon>Pseudomonadati</taxon>
        <taxon>Pseudomonadota</taxon>
        <taxon>Alphaproteobacteria</taxon>
        <taxon>Rhodobacterales</taxon>
        <taxon>Roseobacteraceae</taxon>
        <taxon>Tropicibacter</taxon>
    </lineage>
</organism>
<protein>
    <submittedName>
        <fullName evidence="1">Uncharacterized protein</fullName>
    </submittedName>
</protein>
<proteinExistence type="predicted"/>
<dbReference type="RefSeq" id="WP_282300847.1">
    <property type="nucleotide sequence ID" value="NZ_CP124616.1"/>
</dbReference>
<dbReference type="Proteomes" id="UP001241605">
    <property type="component" value="Chromosome"/>
</dbReference>